<evidence type="ECO:0000313" key="2">
    <source>
        <dbReference type="Proteomes" id="UP000008022"/>
    </source>
</evidence>
<dbReference type="Gramene" id="ORUFI02G09770.1">
    <property type="protein sequence ID" value="ORUFI02G09770.1"/>
    <property type="gene ID" value="ORUFI02G09770"/>
</dbReference>
<keyword evidence="2" id="KW-1185">Reference proteome</keyword>
<dbReference type="EnsemblPlants" id="ORUFI02G09770.1">
    <property type="protein sequence ID" value="ORUFI02G09770.1"/>
    <property type="gene ID" value="ORUFI02G09770"/>
</dbReference>
<dbReference type="AlphaFoldDB" id="A0A0E0NC42"/>
<organism evidence="1 2">
    <name type="scientific">Oryza rufipogon</name>
    <name type="common">Brownbeard rice</name>
    <name type="synonym">Asian wild rice</name>
    <dbReference type="NCBI Taxonomy" id="4529"/>
    <lineage>
        <taxon>Eukaryota</taxon>
        <taxon>Viridiplantae</taxon>
        <taxon>Streptophyta</taxon>
        <taxon>Embryophyta</taxon>
        <taxon>Tracheophyta</taxon>
        <taxon>Spermatophyta</taxon>
        <taxon>Magnoliopsida</taxon>
        <taxon>Liliopsida</taxon>
        <taxon>Poales</taxon>
        <taxon>Poaceae</taxon>
        <taxon>BOP clade</taxon>
        <taxon>Oryzoideae</taxon>
        <taxon>Oryzeae</taxon>
        <taxon>Oryzinae</taxon>
        <taxon>Oryza</taxon>
    </lineage>
</organism>
<protein>
    <submittedName>
        <fullName evidence="1">Uncharacterized protein</fullName>
    </submittedName>
</protein>
<evidence type="ECO:0000313" key="1">
    <source>
        <dbReference type="EnsemblPlants" id="ORUFI02G09770.1"/>
    </source>
</evidence>
<reference evidence="1" key="2">
    <citation type="submission" date="2015-06" db="UniProtKB">
        <authorList>
            <consortium name="EnsemblPlants"/>
        </authorList>
    </citation>
    <scope>IDENTIFICATION</scope>
</reference>
<accession>A0A0E0NC42</accession>
<reference evidence="2" key="1">
    <citation type="submission" date="2013-06" db="EMBL/GenBank/DDBJ databases">
        <authorList>
            <person name="Zhao Q."/>
        </authorList>
    </citation>
    <scope>NUCLEOTIDE SEQUENCE</scope>
    <source>
        <strain evidence="2">cv. W1943</strain>
    </source>
</reference>
<dbReference type="HOGENOM" id="CLU_3351886_0_0_1"/>
<name>A0A0E0NC42_ORYRU</name>
<proteinExistence type="predicted"/>
<sequence>MAASTAEWPVAVWCEEGDEAGRRAVAAQREVRPVEAS</sequence>
<dbReference type="Proteomes" id="UP000008022">
    <property type="component" value="Unassembled WGS sequence"/>
</dbReference>